<evidence type="ECO:0000313" key="1">
    <source>
        <dbReference type="EMBL" id="RKF57796.1"/>
    </source>
</evidence>
<dbReference type="Proteomes" id="UP000286134">
    <property type="component" value="Unassembled WGS sequence"/>
</dbReference>
<protein>
    <submittedName>
        <fullName evidence="1">Uncharacterized protein</fullName>
    </submittedName>
</protein>
<evidence type="ECO:0000313" key="2">
    <source>
        <dbReference type="Proteomes" id="UP000286134"/>
    </source>
</evidence>
<comment type="caution">
    <text evidence="1">The sequence shown here is derived from an EMBL/GenBank/DDBJ whole genome shotgun (WGS) entry which is preliminary data.</text>
</comment>
<name>A0A420HK26_9PEZI</name>
<reference evidence="1 2" key="1">
    <citation type="journal article" date="2018" name="BMC Genomics">
        <title>Comparative genome analyses reveal sequence features reflecting distinct modes of host-adaptation between dicot and monocot powdery mildew.</title>
        <authorList>
            <person name="Wu Y."/>
            <person name="Ma X."/>
            <person name="Pan Z."/>
            <person name="Kale S.D."/>
            <person name="Song Y."/>
            <person name="King H."/>
            <person name="Zhang Q."/>
            <person name="Presley C."/>
            <person name="Deng X."/>
            <person name="Wei C.I."/>
            <person name="Xiao S."/>
        </authorList>
    </citation>
    <scope>NUCLEOTIDE SEQUENCE [LARGE SCALE GENOMIC DNA]</scope>
    <source>
        <strain evidence="1">UMSG2</strain>
    </source>
</reference>
<keyword evidence="2" id="KW-1185">Reference proteome</keyword>
<organism evidence="1 2">
    <name type="scientific">Erysiphe neolycopersici</name>
    <dbReference type="NCBI Taxonomy" id="212602"/>
    <lineage>
        <taxon>Eukaryota</taxon>
        <taxon>Fungi</taxon>
        <taxon>Dikarya</taxon>
        <taxon>Ascomycota</taxon>
        <taxon>Pezizomycotina</taxon>
        <taxon>Leotiomycetes</taxon>
        <taxon>Erysiphales</taxon>
        <taxon>Erysiphaceae</taxon>
        <taxon>Erysiphe</taxon>
    </lineage>
</organism>
<sequence length="68" mass="8114">MSRYREFNLLRIIFNDLPGVIDVIPHGRVPEYFIYVDGYICPSLPRLTESNLERHIINFTLLNCDRFK</sequence>
<accession>A0A420HK26</accession>
<proteinExistence type="predicted"/>
<gene>
    <name evidence="1" type="ORF">OnM2_071039</name>
</gene>
<dbReference type="AlphaFoldDB" id="A0A420HK26"/>
<dbReference type="EMBL" id="MCFK01007194">
    <property type="protein sequence ID" value="RKF57796.1"/>
    <property type="molecule type" value="Genomic_DNA"/>
</dbReference>